<reference evidence="3" key="2">
    <citation type="submission" date="2017-02" db="UniProtKB">
        <authorList>
            <consortium name="WormBaseParasite"/>
        </authorList>
    </citation>
    <scope>IDENTIFICATION</scope>
</reference>
<feature type="region of interest" description="Disordered" evidence="1">
    <location>
        <begin position="1"/>
        <end position="90"/>
    </location>
</feature>
<evidence type="ECO:0000313" key="3">
    <source>
        <dbReference type="WBParaSite" id="ACAC_0000985201-mRNA-1"/>
    </source>
</evidence>
<protein>
    <submittedName>
        <fullName evidence="3">Uncharacterized protein</fullName>
    </submittedName>
</protein>
<keyword evidence="2" id="KW-1185">Reference proteome</keyword>
<reference evidence="2" key="1">
    <citation type="submission" date="2012-09" db="EMBL/GenBank/DDBJ databases">
        <authorList>
            <person name="Martin A.A."/>
        </authorList>
    </citation>
    <scope>NUCLEOTIDE SEQUENCE</scope>
</reference>
<organism evidence="2 3">
    <name type="scientific">Angiostrongylus cantonensis</name>
    <name type="common">Rat lungworm</name>
    <dbReference type="NCBI Taxonomy" id="6313"/>
    <lineage>
        <taxon>Eukaryota</taxon>
        <taxon>Metazoa</taxon>
        <taxon>Ecdysozoa</taxon>
        <taxon>Nematoda</taxon>
        <taxon>Chromadorea</taxon>
        <taxon>Rhabditida</taxon>
        <taxon>Rhabditina</taxon>
        <taxon>Rhabditomorpha</taxon>
        <taxon>Strongyloidea</taxon>
        <taxon>Metastrongylidae</taxon>
        <taxon>Angiostrongylus</taxon>
    </lineage>
</organism>
<dbReference type="Proteomes" id="UP000035642">
    <property type="component" value="Unassembled WGS sequence"/>
</dbReference>
<accession>A0A0K0DFT3</accession>
<name>A0A0K0DFT3_ANGCA</name>
<dbReference type="AlphaFoldDB" id="A0A0K0DFT3"/>
<evidence type="ECO:0000256" key="1">
    <source>
        <dbReference type="SAM" id="MobiDB-lite"/>
    </source>
</evidence>
<evidence type="ECO:0000313" key="2">
    <source>
        <dbReference type="Proteomes" id="UP000035642"/>
    </source>
</evidence>
<proteinExistence type="predicted"/>
<dbReference type="WBParaSite" id="ACAC_0000985201-mRNA-1">
    <property type="protein sequence ID" value="ACAC_0000985201-mRNA-1"/>
    <property type="gene ID" value="ACAC_0000985201"/>
</dbReference>
<sequence length="90" mass="9515">MCAVGHSSRGTRGTSIVDPRSACQACWLPSESRRSTTTATASGISPPSQQRMRGPRASPRPPPGRVCRADSTAARVRHRSTPDGNRSSLA</sequence>